<name>E9FDM2_METRA</name>
<comment type="caution">
    <text evidence="7">The sequence shown here is derived from an EMBL/GenBank/DDBJ whole genome shotgun (WGS) entry which is preliminary data.</text>
</comment>
<evidence type="ECO:0000256" key="5">
    <source>
        <dbReference type="SAM" id="MobiDB-lite"/>
    </source>
</evidence>
<reference evidence="7 8" key="2">
    <citation type="journal article" date="2014" name="Proc. Natl. Acad. Sci. U.S.A.">
        <title>Trajectory and genomic determinants of fungal-pathogen speciation and host adaptation.</title>
        <authorList>
            <person name="Hu X."/>
            <person name="Xiao G."/>
            <person name="Zheng P."/>
            <person name="Shang Y."/>
            <person name="Su Y."/>
            <person name="Zhang X."/>
            <person name="Liu X."/>
            <person name="Zhan S."/>
            <person name="St Leger R.J."/>
            <person name="Wang C."/>
        </authorList>
    </citation>
    <scope>GENOME REANNOTATION</scope>
    <source>
        <strain evidence="8">ARSEF 23 / ATCC MYA-3075</strain>
    </source>
</reference>
<evidence type="ECO:0000313" key="8">
    <source>
        <dbReference type="Proteomes" id="UP000002498"/>
    </source>
</evidence>
<dbReference type="SUPFAM" id="SSF56399">
    <property type="entry name" value="ADP-ribosylation"/>
    <property type="match status" value="2"/>
</dbReference>
<feature type="region of interest" description="Disordered" evidence="5">
    <location>
        <begin position="607"/>
        <end position="678"/>
    </location>
</feature>
<organism evidence="7 8">
    <name type="scientific">Metarhizium robertsii (strain ARSEF 23 / ATCC MYA-3075)</name>
    <name type="common">Metarhizium anisopliae (strain ARSEF 23)</name>
    <dbReference type="NCBI Taxonomy" id="655844"/>
    <lineage>
        <taxon>Eukaryota</taxon>
        <taxon>Fungi</taxon>
        <taxon>Dikarya</taxon>
        <taxon>Ascomycota</taxon>
        <taxon>Pezizomycotina</taxon>
        <taxon>Sordariomycetes</taxon>
        <taxon>Hypocreomycetidae</taxon>
        <taxon>Hypocreales</taxon>
        <taxon>Clavicipitaceae</taxon>
        <taxon>Metarhizium</taxon>
    </lineage>
</organism>
<dbReference type="AlphaFoldDB" id="E9FDM2"/>
<dbReference type="Proteomes" id="UP000002498">
    <property type="component" value="Unassembled WGS sequence"/>
</dbReference>
<keyword evidence="3" id="KW-0843">Virulence</keyword>
<gene>
    <name evidence="7" type="ORF">MAA_10371</name>
</gene>
<dbReference type="GeneID" id="19264657"/>
<dbReference type="OrthoDB" id="4939997at2759"/>
<evidence type="ECO:0000256" key="2">
    <source>
        <dbReference type="ARBA" id="ARBA00022729"/>
    </source>
</evidence>
<feature type="signal peptide" evidence="6">
    <location>
        <begin position="1"/>
        <end position="26"/>
    </location>
</feature>
<protein>
    <submittedName>
        <fullName evidence="7">Heat-labile enterotoxin, A chain</fullName>
    </submittedName>
</protein>
<evidence type="ECO:0000313" key="7">
    <source>
        <dbReference type="EMBL" id="EFY94180.1"/>
    </source>
</evidence>
<proteinExistence type="predicted"/>
<dbReference type="Pfam" id="PF01375">
    <property type="entry name" value="Enterotoxin_a"/>
    <property type="match status" value="1"/>
</dbReference>
<feature type="chain" id="PRO_5003239909" evidence="6">
    <location>
        <begin position="27"/>
        <end position="678"/>
    </location>
</feature>
<reference evidence="7 8" key="1">
    <citation type="journal article" date="2011" name="PLoS Genet.">
        <title>Genome sequencing and comparative transcriptomics of the model entomopathogenic fungi Metarhizium anisopliae and M. acridum.</title>
        <authorList>
            <person name="Gao Q."/>
            <person name="Jin K."/>
            <person name="Ying S.H."/>
            <person name="Zhang Y."/>
            <person name="Xiao G."/>
            <person name="Shang Y."/>
            <person name="Duan Z."/>
            <person name="Hu X."/>
            <person name="Xie X.Q."/>
            <person name="Zhou G."/>
            <person name="Peng G."/>
            <person name="Luo Z."/>
            <person name="Huang W."/>
            <person name="Wang B."/>
            <person name="Fang W."/>
            <person name="Wang S."/>
            <person name="Zhong Y."/>
            <person name="Ma L.J."/>
            <person name="St Leger R.J."/>
            <person name="Zhao G.P."/>
            <person name="Pei Y."/>
            <person name="Feng M.G."/>
            <person name="Xia Y."/>
            <person name="Wang C."/>
        </authorList>
    </citation>
    <scope>NUCLEOTIDE SEQUENCE [LARGE SCALE GENOMIC DNA]</scope>
    <source>
        <strain evidence="8">ARSEF 23 / ATCC MYA-3075</strain>
    </source>
</reference>
<keyword evidence="1" id="KW-0800">Toxin</keyword>
<keyword evidence="8" id="KW-1185">Reference proteome</keyword>
<accession>E9FDM2</accession>
<dbReference type="EMBL" id="ADNJ02000033">
    <property type="protein sequence ID" value="EFY94180.1"/>
    <property type="molecule type" value="Genomic_DNA"/>
</dbReference>
<dbReference type="KEGG" id="maj:MAA_10371"/>
<dbReference type="GO" id="GO:0090729">
    <property type="term" value="F:toxin activity"/>
    <property type="evidence" value="ECO:0007669"/>
    <property type="project" value="UniProtKB-KW"/>
</dbReference>
<keyword evidence="4" id="KW-1015">Disulfide bond</keyword>
<dbReference type="Gene3D" id="3.90.210.10">
    <property type="entry name" value="Heat-Labile Enterotoxin, subunit A"/>
    <property type="match status" value="2"/>
</dbReference>
<evidence type="ECO:0000256" key="6">
    <source>
        <dbReference type="SAM" id="SignalP"/>
    </source>
</evidence>
<evidence type="ECO:0000256" key="4">
    <source>
        <dbReference type="ARBA" id="ARBA00023157"/>
    </source>
</evidence>
<dbReference type="RefSeq" id="XP_007826560.1">
    <property type="nucleotide sequence ID" value="XM_007828369.1"/>
</dbReference>
<feature type="region of interest" description="Disordered" evidence="5">
    <location>
        <begin position="253"/>
        <end position="277"/>
    </location>
</feature>
<dbReference type="InterPro" id="IPR001144">
    <property type="entry name" value="Enterotoxin_A"/>
</dbReference>
<sequence>MANRQWHFLSLCTALVLLLFSLGGEAAPLGQVTDYVFRGDDRDPTAIKKTGGFKPTENTYNDQLAFSLHAHIDHTQGDTAYVSTSKSFGVAVQFATTGGWVYRVHRLGNMIDTNAALRDPPAEEQQEFAALGGVPYDAIEGWWQVPNTLDVPEFSEDQAKELDRDYAAKYQSNFIQNPDFNFDKYKNEQVQGPGEDVDVLASMPEEDPNKWDDTYWEGLRNTEFKNSALSFMNKHASSLGWKANQQFPLALWEEGSGEPPAKKPKVEETAGPSGQTVPASTAPKYVFYGDYLWPAEAKRQGGFLTPADSLATIRNPPVTAYTLNTHLNRDKLKLHPETYFVAAHQTFGAAAKEAVKKAAKFGGQFDPVVYLVHATPHMFKVGNELAVPGGMVWGQVRGWTQVPRDYALPEKTPKSKQELHEHFEKAYKAKPKVVFQKNPDYDSKFDQYTATEKEQPQLLGSRKASRELTNFMKEHGSAVGFQDKFPLFTAPKVITGEASAAAKNVEPAPHEEEGVLEQVWDFVKEHAVAIALLPAVAALNLIPGVGEVADALEFAALSTEAAEGTGLVLEGTAALEEGAVIGEEGTVAVEEGATTVEEDVATVEQPDKELELPDVPTDPIEEDLNLPDVPTHPIEEDLNLPDVPTHPIEEDLNLPDVPTDPIEVPEAVPADKVALKAD</sequence>
<evidence type="ECO:0000256" key="1">
    <source>
        <dbReference type="ARBA" id="ARBA00022656"/>
    </source>
</evidence>
<dbReference type="HOGENOM" id="CLU_028417_0_0_1"/>
<keyword evidence="2 6" id="KW-0732">Signal</keyword>
<evidence type="ECO:0000256" key="3">
    <source>
        <dbReference type="ARBA" id="ARBA00023026"/>
    </source>
</evidence>